<dbReference type="InterPro" id="IPR016795">
    <property type="entry name" value="UCP021697"/>
</dbReference>
<sequence length="153" mass="16678">MVNRDELGSWLEGPPTSSDQDWPGQRLGRPESGRGAVASIGRRLLALIIDWALCLLISYALLGYHNGQSGLTGFEPLLVFFVENLLLVGTLGTTMGHRIMGLRVTRLDGTMSNPLFIAARSLLLCLVIPAAVWDGDQRGLHDRLAGTIITRTR</sequence>
<feature type="transmembrane region" description="Helical" evidence="7">
    <location>
        <begin position="44"/>
        <end position="64"/>
    </location>
</feature>
<name>A0A563E3Q9_9MICO</name>
<dbReference type="RefSeq" id="WP_146316287.1">
    <property type="nucleotide sequence ID" value="NZ_VCQV01000008.1"/>
</dbReference>
<dbReference type="PIRSF" id="PIRSF021697">
    <property type="entry name" value="UCP021697"/>
    <property type="match status" value="1"/>
</dbReference>
<keyword evidence="3 7" id="KW-0812">Transmembrane</keyword>
<evidence type="ECO:0000313" key="10">
    <source>
        <dbReference type="Proteomes" id="UP000320244"/>
    </source>
</evidence>
<dbReference type="PANTHER" id="PTHR36115">
    <property type="entry name" value="PROLINE-RICH ANTIGEN HOMOLOG-RELATED"/>
    <property type="match status" value="1"/>
</dbReference>
<feature type="transmembrane region" description="Helical" evidence="7">
    <location>
        <begin position="76"/>
        <end position="94"/>
    </location>
</feature>
<protein>
    <submittedName>
        <fullName evidence="9">RDD family protein</fullName>
    </submittedName>
</protein>
<dbReference type="InterPro" id="IPR051791">
    <property type="entry name" value="Pra-immunoreactive"/>
</dbReference>
<evidence type="ECO:0000256" key="7">
    <source>
        <dbReference type="SAM" id="Phobius"/>
    </source>
</evidence>
<organism evidence="9 10">
    <name type="scientific">Leekyejoonella antrihumi</name>
    <dbReference type="NCBI Taxonomy" id="1660198"/>
    <lineage>
        <taxon>Bacteria</taxon>
        <taxon>Bacillati</taxon>
        <taxon>Actinomycetota</taxon>
        <taxon>Actinomycetes</taxon>
        <taxon>Micrococcales</taxon>
        <taxon>Dermacoccaceae</taxon>
        <taxon>Leekyejoonella</taxon>
    </lineage>
</organism>
<evidence type="ECO:0000256" key="3">
    <source>
        <dbReference type="ARBA" id="ARBA00022692"/>
    </source>
</evidence>
<evidence type="ECO:0000256" key="1">
    <source>
        <dbReference type="ARBA" id="ARBA00004651"/>
    </source>
</evidence>
<keyword evidence="10" id="KW-1185">Reference proteome</keyword>
<dbReference type="PANTHER" id="PTHR36115:SF6">
    <property type="entry name" value="PROLINE-RICH ANTIGEN HOMOLOG"/>
    <property type="match status" value="1"/>
</dbReference>
<feature type="domain" description="RDD" evidence="8">
    <location>
        <begin position="37"/>
        <end position="146"/>
    </location>
</feature>
<dbReference type="EMBL" id="VCQV01000008">
    <property type="protein sequence ID" value="TWP37045.1"/>
    <property type="molecule type" value="Genomic_DNA"/>
</dbReference>
<evidence type="ECO:0000256" key="4">
    <source>
        <dbReference type="ARBA" id="ARBA00022989"/>
    </source>
</evidence>
<evidence type="ECO:0000256" key="6">
    <source>
        <dbReference type="SAM" id="MobiDB-lite"/>
    </source>
</evidence>
<evidence type="ECO:0000313" key="9">
    <source>
        <dbReference type="EMBL" id="TWP37045.1"/>
    </source>
</evidence>
<evidence type="ECO:0000259" key="8">
    <source>
        <dbReference type="Pfam" id="PF06271"/>
    </source>
</evidence>
<comment type="caution">
    <text evidence="9">The sequence shown here is derived from an EMBL/GenBank/DDBJ whole genome shotgun (WGS) entry which is preliminary data.</text>
</comment>
<reference evidence="9 10" key="2">
    <citation type="submission" date="2019-08" db="EMBL/GenBank/DDBJ databases">
        <title>Jejuicoccus antrihumi gen. nov., sp. nov., a new member of the family Dermacoccaceae isolated from a cave.</title>
        <authorList>
            <person name="Schumann P."/>
            <person name="Kim I.S."/>
        </authorList>
    </citation>
    <scope>NUCLEOTIDE SEQUENCE [LARGE SCALE GENOMIC DNA]</scope>
    <source>
        <strain evidence="9 10">C5-26</strain>
    </source>
</reference>
<accession>A0A563E3Q9</accession>
<dbReference type="GO" id="GO:0005886">
    <property type="term" value="C:plasma membrane"/>
    <property type="evidence" value="ECO:0007669"/>
    <property type="project" value="UniProtKB-SubCell"/>
</dbReference>
<comment type="subcellular location">
    <subcellularLocation>
        <location evidence="1">Cell membrane</location>
        <topology evidence="1">Multi-pass membrane protein</topology>
    </subcellularLocation>
</comment>
<keyword evidence="2" id="KW-1003">Cell membrane</keyword>
<keyword evidence="4 7" id="KW-1133">Transmembrane helix</keyword>
<keyword evidence="5 7" id="KW-0472">Membrane</keyword>
<evidence type="ECO:0000256" key="5">
    <source>
        <dbReference type="ARBA" id="ARBA00023136"/>
    </source>
</evidence>
<gene>
    <name evidence="9" type="ORF">FGL98_08320</name>
</gene>
<dbReference type="InterPro" id="IPR010432">
    <property type="entry name" value="RDD"/>
</dbReference>
<dbReference type="AlphaFoldDB" id="A0A563E3Q9"/>
<feature type="region of interest" description="Disordered" evidence="6">
    <location>
        <begin position="1"/>
        <end position="33"/>
    </location>
</feature>
<evidence type="ECO:0000256" key="2">
    <source>
        <dbReference type="ARBA" id="ARBA00022475"/>
    </source>
</evidence>
<reference evidence="9 10" key="1">
    <citation type="submission" date="2019-05" db="EMBL/GenBank/DDBJ databases">
        <authorList>
            <person name="Lee S.D."/>
        </authorList>
    </citation>
    <scope>NUCLEOTIDE SEQUENCE [LARGE SCALE GENOMIC DNA]</scope>
    <source>
        <strain evidence="9 10">C5-26</strain>
    </source>
</reference>
<dbReference type="Pfam" id="PF06271">
    <property type="entry name" value="RDD"/>
    <property type="match status" value="1"/>
</dbReference>
<feature type="transmembrane region" description="Helical" evidence="7">
    <location>
        <begin position="115"/>
        <end position="133"/>
    </location>
</feature>
<dbReference type="OrthoDB" id="5187110at2"/>
<dbReference type="Proteomes" id="UP000320244">
    <property type="component" value="Unassembled WGS sequence"/>
</dbReference>
<proteinExistence type="predicted"/>